<sequence length="89" mass="9744">MKCRDCGTEVANIGALNKHRASCPAYAKRVGTDTEEISSGERSANPVIPWERVDPSLKVLSVGTPLTFRVIGVIRESGVEVKEVHPDRR</sequence>
<dbReference type="AlphaFoldDB" id="A0A953I746"/>
<evidence type="ECO:0008006" key="3">
    <source>
        <dbReference type="Google" id="ProtNLM"/>
    </source>
</evidence>
<evidence type="ECO:0000313" key="1">
    <source>
        <dbReference type="EMBL" id="MBY6275493.1"/>
    </source>
</evidence>
<dbReference type="EMBL" id="PIUK01000027">
    <property type="protein sequence ID" value="MBY6275493.1"/>
    <property type="molecule type" value="Genomic_DNA"/>
</dbReference>
<reference evidence="1" key="1">
    <citation type="submission" date="2017-11" db="EMBL/GenBank/DDBJ databases">
        <title>Three new genomes from thermophilic consortium.</title>
        <authorList>
            <person name="Quaggio R."/>
            <person name="Amgarten D."/>
            <person name="Setubal J.C."/>
        </authorList>
    </citation>
    <scope>NUCLEOTIDE SEQUENCE</scope>
    <source>
        <strain evidence="1">ZCTH01-B2</strain>
    </source>
</reference>
<proteinExistence type="predicted"/>
<dbReference type="Proteomes" id="UP000732377">
    <property type="component" value="Unassembled WGS sequence"/>
</dbReference>
<evidence type="ECO:0000313" key="2">
    <source>
        <dbReference type="Proteomes" id="UP000732377"/>
    </source>
</evidence>
<accession>A0A953I746</accession>
<organism evidence="1 2">
    <name type="scientific">Symbiobacterium thermophilum</name>
    <dbReference type="NCBI Taxonomy" id="2734"/>
    <lineage>
        <taxon>Bacteria</taxon>
        <taxon>Bacillati</taxon>
        <taxon>Bacillota</taxon>
        <taxon>Clostridia</taxon>
        <taxon>Eubacteriales</taxon>
        <taxon>Symbiobacteriaceae</taxon>
        <taxon>Symbiobacterium</taxon>
    </lineage>
</organism>
<gene>
    <name evidence="1" type="ORF">CWE10_04615</name>
</gene>
<name>A0A953I746_SYMTR</name>
<comment type="caution">
    <text evidence="1">The sequence shown here is derived from an EMBL/GenBank/DDBJ whole genome shotgun (WGS) entry which is preliminary data.</text>
</comment>
<protein>
    <recommendedName>
        <fullName evidence="3">C2H2-type domain-containing protein</fullName>
    </recommendedName>
</protein>
<dbReference type="RefSeq" id="WP_273378377.1">
    <property type="nucleotide sequence ID" value="NZ_PIUK01000027.1"/>
</dbReference>